<protein>
    <submittedName>
        <fullName evidence="1">Uncharacterized protein</fullName>
    </submittedName>
</protein>
<gene>
    <name evidence="1" type="ORF">CVT24_009286</name>
</gene>
<dbReference type="AlphaFoldDB" id="A0A409Y889"/>
<dbReference type="EMBL" id="NHTK01001364">
    <property type="protein sequence ID" value="PPQ99286.1"/>
    <property type="molecule type" value="Genomic_DNA"/>
</dbReference>
<proteinExistence type="predicted"/>
<keyword evidence="2" id="KW-1185">Reference proteome</keyword>
<reference evidence="1 2" key="1">
    <citation type="journal article" date="2018" name="Evol. Lett.">
        <title>Horizontal gene cluster transfer increased hallucinogenic mushroom diversity.</title>
        <authorList>
            <person name="Reynolds H.T."/>
            <person name="Vijayakumar V."/>
            <person name="Gluck-Thaler E."/>
            <person name="Korotkin H.B."/>
            <person name="Matheny P.B."/>
            <person name="Slot J.C."/>
        </authorList>
    </citation>
    <scope>NUCLEOTIDE SEQUENCE [LARGE SCALE GENOMIC DNA]</scope>
    <source>
        <strain evidence="1 2">2629</strain>
    </source>
</reference>
<name>A0A409Y889_9AGAR</name>
<dbReference type="Proteomes" id="UP000284842">
    <property type="component" value="Unassembled WGS sequence"/>
</dbReference>
<comment type="caution">
    <text evidence="1">The sequence shown here is derived from an EMBL/GenBank/DDBJ whole genome shotgun (WGS) entry which is preliminary data.</text>
</comment>
<sequence length="98" mass="11233">MSSTESYREATILLNVALLAKALELSHSNPPQSEERQRWLDVNIDDMNNKHRQIIELLSPAMSSSLRTETIRLNLALRAKAYLLFDKVIPPLDCDNQR</sequence>
<evidence type="ECO:0000313" key="2">
    <source>
        <dbReference type="Proteomes" id="UP000284842"/>
    </source>
</evidence>
<evidence type="ECO:0000313" key="1">
    <source>
        <dbReference type="EMBL" id="PPQ99286.1"/>
    </source>
</evidence>
<organism evidence="1 2">
    <name type="scientific">Panaeolus cyanescens</name>
    <dbReference type="NCBI Taxonomy" id="181874"/>
    <lineage>
        <taxon>Eukaryota</taxon>
        <taxon>Fungi</taxon>
        <taxon>Dikarya</taxon>
        <taxon>Basidiomycota</taxon>
        <taxon>Agaricomycotina</taxon>
        <taxon>Agaricomycetes</taxon>
        <taxon>Agaricomycetidae</taxon>
        <taxon>Agaricales</taxon>
        <taxon>Agaricineae</taxon>
        <taxon>Galeropsidaceae</taxon>
        <taxon>Panaeolus</taxon>
    </lineage>
</organism>
<accession>A0A409Y889</accession>
<dbReference type="InParanoid" id="A0A409Y889"/>